<feature type="region of interest" description="Disordered" evidence="1">
    <location>
        <begin position="798"/>
        <end position="828"/>
    </location>
</feature>
<dbReference type="OrthoDB" id="430476at2759"/>
<name>A0A812T897_9DINO</name>
<evidence type="ECO:0000313" key="4">
    <source>
        <dbReference type="EMBL" id="CAE7521131.1"/>
    </source>
</evidence>
<feature type="region of interest" description="Disordered" evidence="1">
    <location>
        <begin position="1"/>
        <end position="34"/>
    </location>
</feature>
<feature type="transmembrane region" description="Helical" evidence="2">
    <location>
        <begin position="1406"/>
        <end position="1429"/>
    </location>
</feature>
<dbReference type="PROSITE" id="PS50175">
    <property type="entry name" value="ASP_PROT_RETROV"/>
    <property type="match status" value="1"/>
</dbReference>
<dbReference type="EMBL" id="CAJNDS010002546">
    <property type="protein sequence ID" value="CAE7521131.1"/>
    <property type="molecule type" value="Genomic_DNA"/>
</dbReference>
<feature type="region of interest" description="Disordered" evidence="1">
    <location>
        <begin position="380"/>
        <end position="410"/>
    </location>
</feature>
<keyword evidence="5" id="KW-1185">Reference proteome</keyword>
<organism evidence="4 5">
    <name type="scientific">Symbiodinium natans</name>
    <dbReference type="NCBI Taxonomy" id="878477"/>
    <lineage>
        <taxon>Eukaryota</taxon>
        <taxon>Sar</taxon>
        <taxon>Alveolata</taxon>
        <taxon>Dinophyceae</taxon>
        <taxon>Suessiales</taxon>
        <taxon>Symbiodiniaceae</taxon>
        <taxon>Symbiodinium</taxon>
    </lineage>
</organism>
<dbReference type="GO" id="GO:0004190">
    <property type="term" value="F:aspartic-type endopeptidase activity"/>
    <property type="evidence" value="ECO:0007669"/>
    <property type="project" value="InterPro"/>
</dbReference>
<keyword evidence="2" id="KW-0812">Transmembrane</keyword>
<feature type="domain" description="Peptidase A2" evidence="3">
    <location>
        <begin position="138"/>
        <end position="219"/>
    </location>
</feature>
<feature type="compositionally biased region" description="Basic and acidic residues" evidence="1">
    <location>
        <begin position="816"/>
        <end position="828"/>
    </location>
</feature>
<dbReference type="InterPro" id="IPR001995">
    <property type="entry name" value="Peptidase_A2_cat"/>
</dbReference>
<evidence type="ECO:0000259" key="3">
    <source>
        <dbReference type="PROSITE" id="PS50175"/>
    </source>
</evidence>
<proteinExistence type="predicted"/>
<comment type="caution">
    <text evidence="4">The sequence shown here is derived from an EMBL/GenBank/DDBJ whole genome shotgun (WGS) entry which is preliminary data.</text>
</comment>
<keyword evidence="2" id="KW-0472">Membrane</keyword>
<dbReference type="InterPro" id="IPR001969">
    <property type="entry name" value="Aspartic_peptidase_AS"/>
</dbReference>
<feature type="region of interest" description="Disordered" evidence="1">
    <location>
        <begin position="719"/>
        <end position="761"/>
    </location>
</feature>
<evidence type="ECO:0000256" key="1">
    <source>
        <dbReference type="SAM" id="MobiDB-lite"/>
    </source>
</evidence>
<keyword evidence="2" id="KW-1133">Transmembrane helix</keyword>
<feature type="transmembrane region" description="Helical" evidence="2">
    <location>
        <begin position="1441"/>
        <end position="1459"/>
    </location>
</feature>
<dbReference type="GO" id="GO:0006508">
    <property type="term" value="P:proteolysis"/>
    <property type="evidence" value="ECO:0007669"/>
    <property type="project" value="InterPro"/>
</dbReference>
<feature type="compositionally biased region" description="Low complexity" evidence="1">
    <location>
        <begin position="735"/>
        <end position="749"/>
    </location>
</feature>
<sequence length="1591" mass="174247">MGHVQADCKAGSRVQQVQQTDDSSTAVPSSASSSVRAAPNVRRLEVVHEVPEDINLVIFDTPQVPTCEFFDLGCEDEWNDDGDYDWEIRVVELCPGSAFESELRSTSTLVFDMAQSDSETESIDHVRVVCEQSTPEFEQVILDSGADVTVIPLTHSTVGEAAAQNTRIRDAQGNDIPMATQRQNVIFEVEAAGGQRLFFRDRVVVAQVRQPLLSLGKLIRDHWNLGAVDGQLQLSKGDKSFPVHMSKNSLAANMKIYRVEQSTADVRMIVEISELLESGTEIQGWSLSPDGGPMHVSTDSDCTVDPTLVFPSQQWPFRTTLISEGDRRYEVFESGEYWEDRKILNTHRPKTKIVTILSAQPVEPRSIGKVIEDQNIQVAPHQPAAAPTSDLSSRDTDENPAQVDGQRGGGPEVLGAQVAPEVHLAAGGQATLVINGVELTEESSLRLLRAACQYLRVSKNGKKTTLWGRLQSTVADNQLRGAVQASDAVLEAYRRDPQIESGSQQPDAETVALHEITHCPRMPWCNACVASRSREDNHGTSAPKENGVIHCDFMFNRTESQPGAPEHPMAVHLVMVDEQTNFVQCVPVESKSTEHVRTAVDEAIKLASLLGHTNLTVRMDSEPAMKAFGKAIVDASSVFAQYLPSSGAKGSGWKRCIFLGKSTLGNLNIVADSFGVHYSRTIRKGSLGFESELILSAKGVPWNASLDVLPARRERAPRFRAPALIEPEAPEGPGPDEAASDPPSSESVSGGVGAMSTDGTSSAELVPDAVMSDAMIGHVTVEESGEFFMRRVREDLPCGHEPEELPETTLDLSPEEPPRKDEDLNQPDEAHRAALAWADRRYEDGPPELPFETLERLDEAMDKVETKRLLTMGVLRKIGSSAEGSSGTGGMKKLQSRFVRDWRFRGNCWIRRSRLVAKEYRFLEPELEHLYAPASMAVVQRVFAGLCVSGENLVLYSVDVSDVMEGNRMQAFSGAPAVFYETGKLACNSHVDDLQLVGGDHRAQELLDAMKAKGLKIKIEGPVHLDGGECRFLKRLYKGDGSGIVVVPEEKYVTKLCELLKLDRASPKPTPLPSSLSRPRIDPELQGEDYNVYRSGLGLLLYMCGDYPEVHFAVRMLGSRCSCPTEYDLNLMRHVGKYMKGRENYVLKLSRTSPGMTFEQRMRNLDNDEQESISRVSEADFKKGHLLEVITDADWASTHFSRKSVSCYAMYLDGNCVHVVTKLQQSLALSSCEAEYMASLMGCCDGLFVKALLEAITGHPVTLVHRTDNSGARAIIAKQGSGRLRHVDLAYLWLQREYCLGRIAEKPIGTKLCPSDMGTKAHPKRRQQLLLGLMGFINFDTKIFAGIDDIRAHMIQSGIQQGFRTKSGRLAIRMVMAMLLAEPSDALKVEALQGMDMASLKVFLNAYVFGMIGWLMLVVILSYFVYLFISSVAVNKKRYSMFFVVLMVMCVADGVKYTITIEVEQDGTASASTGNSSRVPALSLSLNGNESNQEIVVPTSSSATAAAGVQDTGTSSSTSMGTSATAVADAGCAAATGDGKDVFRIGNGECYHSTQCGMVSRARRVEAHKLLGLTRRQAELLGLKACKQCKP</sequence>
<evidence type="ECO:0000256" key="2">
    <source>
        <dbReference type="SAM" id="Phobius"/>
    </source>
</evidence>
<dbReference type="CDD" id="cd09272">
    <property type="entry name" value="RNase_HI_RT_Ty1"/>
    <property type="match status" value="1"/>
</dbReference>
<reference evidence="4" key="1">
    <citation type="submission" date="2021-02" db="EMBL/GenBank/DDBJ databases">
        <authorList>
            <person name="Dougan E. K."/>
            <person name="Rhodes N."/>
            <person name="Thang M."/>
            <person name="Chan C."/>
        </authorList>
    </citation>
    <scope>NUCLEOTIDE SEQUENCE</scope>
</reference>
<dbReference type="PANTHER" id="PTHR11439">
    <property type="entry name" value="GAG-POL-RELATED RETROTRANSPOSON"/>
    <property type="match status" value="1"/>
</dbReference>
<dbReference type="Proteomes" id="UP000604046">
    <property type="component" value="Unassembled WGS sequence"/>
</dbReference>
<dbReference type="PROSITE" id="PS00141">
    <property type="entry name" value="ASP_PROTEASE"/>
    <property type="match status" value="1"/>
</dbReference>
<feature type="compositionally biased region" description="Low complexity" evidence="1">
    <location>
        <begin position="20"/>
        <end position="34"/>
    </location>
</feature>
<accession>A0A812T897</accession>
<evidence type="ECO:0000313" key="5">
    <source>
        <dbReference type="Proteomes" id="UP000604046"/>
    </source>
</evidence>
<gene>
    <name evidence="4" type="ORF">SNAT2548_LOCUS29169</name>
</gene>
<protein>
    <recommendedName>
        <fullName evidence="3">Peptidase A2 domain-containing protein</fullName>
    </recommendedName>
</protein>
<dbReference type="PANTHER" id="PTHR11439:SF463">
    <property type="entry name" value="REVERSE TRANSCRIPTASE TY1_COPIA-TYPE DOMAIN-CONTAINING PROTEIN"/>
    <property type="match status" value="1"/>
</dbReference>